<evidence type="ECO:0000256" key="1">
    <source>
        <dbReference type="ARBA" id="ARBA00004651"/>
    </source>
</evidence>
<evidence type="ECO:0000256" key="4">
    <source>
        <dbReference type="ARBA" id="ARBA00022692"/>
    </source>
</evidence>
<comment type="caution">
    <text evidence="9">The sequence shown here is derived from an EMBL/GenBank/DDBJ whole genome shotgun (WGS) entry which is preliminary data.</text>
</comment>
<dbReference type="EMBL" id="QPJD01000006">
    <property type="protein sequence ID" value="RCW48318.1"/>
    <property type="molecule type" value="Genomic_DNA"/>
</dbReference>
<proteinExistence type="inferred from homology"/>
<keyword evidence="10" id="KW-1185">Reference proteome</keyword>
<feature type="transmembrane region" description="Helical" evidence="7">
    <location>
        <begin position="7"/>
        <end position="28"/>
    </location>
</feature>
<reference evidence="9 10" key="1">
    <citation type="submission" date="2018-07" db="EMBL/GenBank/DDBJ databases">
        <title>Genomic Encyclopedia of Type Strains, Phase III (KMG-III): the genomes of soil and plant-associated and newly described type strains.</title>
        <authorList>
            <person name="Whitman W."/>
        </authorList>
    </citation>
    <scope>NUCLEOTIDE SEQUENCE [LARGE SCALE GENOMIC DNA]</scope>
    <source>
        <strain evidence="9 10">CECT 7506</strain>
    </source>
</reference>
<evidence type="ECO:0000256" key="3">
    <source>
        <dbReference type="ARBA" id="ARBA00022475"/>
    </source>
</evidence>
<evidence type="ECO:0000313" key="10">
    <source>
        <dbReference type="Proteomes" id="UP000252415"/>
    </source>
</evidence>
<accession>A0A368W422</accession>
<comment type="similarity">
    <text evidence="2">Belongs to the EamA transporter family.</text>
</comment>
<dbReference type="GO" id="GO:0005886">
    <property type="term" value="C:plasma membrane"/>
    <property type="evidence" value="ECO:0007669"/>
    <property type="project" value="UniProtKB-SubCell"/>
</dbReference>
<evidence type="ECO:0000256" key="7">
    <source>
        <dbReference type="SAM" id="Phobius"/>
    </source>
</evidence>
<feature type="domain" description="EamA" evidence="8">
    <location>
        <begin position="160"/>
        <end position="290"/>
    </location>
</feature>
<evidence type="ECO:0000256" key="6">
    <source>
        <dbReference type="ARBA" id="ARBA00023136"/>
    </source>
</evidence>
<keyword evidence="4 7" id="KW-0812">Transmembrane</keyword>
<feature type="transmembrane region" description="Helical" evidence="7">
    <location>
        <begin position="71"/>
        <end position="94"/>
    </location>
</feature>
<keyword evidence="5 7" id="KW-1133">Transmembrane helix</keyword>
<dbReference type="InterPro" id="IPR050638">
    <property type="entry name" value="AA-Vitamin_Transporters"/>
</dbReference>
<organism evidence="9 10">
    <name type="scientific">Paenibacillus prosopidis</name>
    <dbReference type="NCBI Taxonomy" id="630520"/>
    <lineage>
        <taxon>Bacteria</taxon>
        <taxon>Bacillati</taxon>
        <taxon>Bacillota</taxon>
        <taxon>Bacilli</taxon>
        <taxon>Bacillales</taxon>
        <taxon>Paenibacillaceae</taxon>
        <taxon>Paenibacillus</taxon>
    </lineage>
</organism>
<dbReference type="InterPro" id="IPR037185">
    <property type="entry name" value="EmrE-like"/>
</dbReference>
<evidence type="ECO:0000313" key="9">
    <source>
        <dbReference type="EMBL" id="RCW48318.1"/>
    </source>
</evidence>
<gene>
    <name evidence="9" type="ORF">DFP97_10617</name>
</gene>
<feature type="transmembrane region" description="Helical" evidence="7">
    <location>
        <begin position="191"/>
        <end position="207"/>
    </location>
</feature>
<evidence type="ECO:0000259" key="8">
    <source>
        <dbReference type="Pfam" id="PF00892"/>
    </source>
</evidence>
<keyword evidence="6 7" id="KW-0472">Membrane</keyword>
<evidence type="ECO:0000256" key="5">
    <source>
        <dbReference type="ARBA" id="ARBA00022989"/>
    </source>
</evidence>
<sequence>MKQSSAYWVSVFIVLFGAASYGILSPIIKLAYDAGFSFEQITVHQVGISVVLLWMFVLLRPKLWRNPFQRGTWLMLAVVGIFGLCMTTVFYNLALQKLEASFSIVLLFQFMWITILLECLWFRRWPVGHQLVAIVVVMAGTLLAVGLFEQDSFTKIDIAGVGYGLASAVTYSLFLFLTGRLKAEYDPVMKSAMMMTFGFIVIALLYGSRAWAGDNEWTLLGWGTALALLGSVIPAICFNAGIPKIGSGLASLLGAMELPVAALCAWLIIGEKLSAGMIIGIVLILAGIMLAEHASRRSAERTEGLEE</sequence>
<feature type="transmembrane region" description="Helical" evidence="7">
    <location>
        <begin position="275"/>
        <end position="291"/>
    </location>
</feature>
<protein>
    <submittedName>
        <fullName evidence="9">Threonine/homoserine efflux transporter RhtA</fullName>
    </submittedName>
</protein>
<feature type="transmembrane region" description="Helical" evidence="7">
    <location>
        <begin position="249"/>
        <end position="269"/>
    </location>
</feature>
<dbReference type="AlphaFoldDB" id="A0A368W422"/>
<feature type="transmembrane region" description="Helical" evidence="7">
    <location>
        <begin position="100"/>
        <end position="122"/>
    </location>
</feature>
<dbReference type="Pfam" id="PF00892">
    <property type="entry name" value="EamA"/>
    <property type="match status" value="2"/>
</dbReference>
<dbReference type="SUPFAM" id="SSF103481">
    <property type="entry name" value="Multidrug resistance efflux transporter EmrE"/>
    <property type="match status" value="2"/>
</dbReference>
<evidence type="ECO:0000256" key="2">
    <source>
        <dbReference type="ARBA" id="ARBA00007362"/>
    </source>
</evidence>
<feature type="transmembrane region" description="Helical" evidence="7">
    <location>
        <begin position="160"/>
        <end position="179"/>
    </location>
</feature>
<dbReference type="RefSeq" id="WP_114379950.1">
    <property type="nucleotide sequence ID" value="NZ_QPJD01000006.1"/>
</dbReference>
<feature type="transmembrane region" description="Helical" evidence="7">
    <location>
        <begin position="40"/>
        <end position="59"/>
    </location>
</feature>
<dbReference type="OrthoDB" id="3180815at2"/>
<dbReference type="PANTHER" id="PTHR32322">
    <property type="entry name" value="INNER MEMBRANE TRANSPORTER"/>
    <property type="match status" value="1"/>
</dbReference>
<name>A0A368W422_9BACL</name>
<feature type="domain" description="EamA" evidence="8">
    <location>
        <begin position="11"/>
        <end position="145"/>
    </location>
</feature>
<keyword evidence="3" id="KW-1003">Cell membrane</keyword>
<feature type="transmembrane region" description="Helical" evidence="7">
    <location>
        <begin position="219"/>
        <end position="242"/>
    </location>
</feature>
<comment type="subcellular location">
    <subcellularLocation>
        <location evidence="1">Cell membrane</location>
        <topology evidence="1">Multi-pass membrane protein</topology>
    </subcellularLocation>
</comment>
<dbReference type="PANTHER" id="PTHR32322:SF18">
    <property type="entry name" value="S-ADENOSYLMETHIONINE_S-ADENOSYLHOMOCYSTEINE TRANSPORTER"/>
    <property type="match status" value="1"/>
</dbReference>
<feature type="transmembrane region" description="Helical" evidence="7">
    <location>
        <begin position="131"/>
        <end position="148"/>
    </location>
</feature>
<dbReference type="InterPro" id="IPR000620">
    <property type="entry name" value="EamA_dom"/>
</dbReference>
<dbReference type="Proteomes" id="UP000252415">
    <property type="component" value="Unassembled WGS sequence"/>
</dbReference>